<reference evidence="2 3" key="1">
    <citation type="submission" date="2023-08" db="EMBL/GenBank/DDBJ databases">
        <title>New molecular markers tilS and rpoB for phylogenetic and monitoring studies of the genus Thiothrix biodiversity.</title>
        <authorList>
            <person name="Ravin N.V."/>
            <person name="Smolyakov D."/>
            <person name="Markov N.D."/>
            <person name="Beletsky A.V."/>
            <person name="Mardanov A.V."/>
            <person name="Rudenko T.S."/>
            <person name="Grabovich M.Y."/>
        </authorList>
    </citation>
    <scope>NUCLEOTIDE SEQUENCE [LARGE SCALE GENOMIC DNA]</scope>
    <source>
        <strain evidence="2 3">MK1</strain>
    </source>
</reference>
<feature type="region of interest" description="Disordered" evidence="1">
    <location>
        <begin position="1"/>
        <end position="28"/>
    </location>
</feature>
<dbReference type="Pfam" id="PF19671">
    <property type="entry name" value="DUF6174"/>
    <property type="match status" value="1"/>
</dbReference>
<dbReference type="RefSeq" id="WP_308894358.1">
    <property type="nucleotide sequence ID" value="NZ_CP133218.1"/>
</dbReference>
<evidence type="ECO:0000256" key="1">
    <source>
        <dbReference type="SAM" id="MobiDB-lite"/>
    </source>
</evidence>
<proteinExistence type="predicted"/>
<name>A0ABY9MPB5_9GAMM</name>
<gene>
    <name evidence="2" type="ORF">RCF98_13765</name>
</gene>
<keyword evidence="3" id="KW-1185">Reference proteome</keyword>
<dbReference type="Proteomes" id="UP001236657">
    <property type="component" value="Chromosome"/>
</dbReference>
<accession>A0ABY9MPB5</accession>
<feature type="region of interest" description="Disordered" evidence="1">
    <location>
        <begin position="320"/>
        <end position="355"/>
    </location>
</feature>
<dbReference type="EMBL" id="CP133218">
    <property type="protein sequence ID" value="WML90030.1"/>
    <property type="molecule type" value="Genomic_DNA"/>
</dbReference>
<organism evidence="2 3">
    <name type="scientific">Thiothrix lacustris</name>
    <dbReference type="NCBI Taxonomy" id="525917"/>
    <lineage>
        <taxon>Bacteria</taxon>
        <taxon>Pseudomonadati</taxon>
        <taxon>Pseudomonadota</taxon>
        <taxon>Gammaproteobacteria</taxon>
        <taxon>Thiotrichales</taxon>
        <taxon>Thiotrichaceae</taxon>
        <taxon>Thiothrix</taxon>
    </lineage>
</organism>
<evidence type="ECO:0000313" key="2">
    <source>
        <dbReference type="EMBL" id="WML90030.1"/>
    </source>
</evidence>
<protein>
    <submittedName>
        <fullName evidence="2">DUF6174 domain-containing protein</fullName>
    </submittedName>
</protein>
<sequence length="355" mass="37489">MTGITQGSGIRDTQSSNQTSSSTSSSQVAATATALKNAVTGIQDQAHNALGGNNSTLMTLIQQLIDQLGKGCTPTPPKPVDKPLELSKQQDAAIRERFNIGGALSYEVLDSKKDGKLSAGDTLVISGGITGGEISRQKLTAKDVKAINSGGTTSTAQQQLNTNLKKWDSLGISDYSLTFQRSCFCTPESTRPINIQVRDGSVTEARYADTGELIPDDRQTNKQSVYNLNADGIFNLVQQGINSGAAQVDVTYDKQFGLPTSIYIDQNQQIADEEVGYTISNFQPEPIFTTLAVGEEDGGGITPGPIKPPVEPPIATTKALGEEDGGIKPGPIKPPIEPPIATTLALGEEDGGFYK</sequence>
<dbReference type="InterPro" id="IPR046172">
    <property type="entry name" value="DUF6174"/>
</dbReference>
<evidence type="ECO:0000313" key="3">
    <source>
        <dbReference type="Proteomes" id="UP001236657"/>
    </source>
</evidence>
<feature type="compositionally biased region" description="Low complexity" evidence="1">
    <location>
        <begin position="13"/>
        <end position="28"/>
    </location>
</feature>
<feature type="compositionally biased region" description="Polar residues" evidence="1">
    <location>
        <begin position="1"/>
        <end position="12"/>
    </location>
</feature>